<organism evidence="2">
    <name type="scientific">Hyalomma excavatum</name>
    <dbReference type="NCBI Taxonomy" id="257692"/>
    <lineage>
        <taxon>Eukaryota</taxon>
        <taxon>Metazoa</taxon>
        <taxon>Ecdysozoa</taxon>
        <taxon>Arthropoda</taxon>
        <taxon>Chelicerata</taxon>
        <taxon>Arachnida</taxon>
        <taxon>Acari</taxon>
        <taxon>Parasitiformes</taxon>
        <taxon>Ixodida</taxon>
        <taxon>Ixodoidea</taxon>
        <taxon>Ixodidae</taxon>
        <taxon>Hyalomminae</taxon>
        <taxon>Hyalomma</taxon>
    </lineage>
</organism>
<sequence>QQAASETGPTAPPRDPKKKSKREKSPKPQGPDYSLPRIRDSMTPERDFTSTTDALTVSSMKEAVDASKEPAADGKLKKEKKKDKKEKSPSPPGPDYTLPRLRDTYIPPKDSATTAGSVGSALPEEDVTPKKDIAKTSSFKRKSKERSLSPDLTKTEENGSLGADFSIEQEKRGQKSPEGTIVEKVEKIVKETPGKIVEIVHVKRQRSSKSPEGTGSFGDKDKGRLPSSEVEIPDMAASLKDMSGDMSEAEKKRKEQKEASPLKQGKKDLKEVTEAVDRDIELYGSDGKSQDTGFLSKMAKLPKKMFPRSGKASASDEEPSSISESSPIAKKKSGKLPKSATLPKASEKSSKKPAHEIKSVDVEVDTSKFTSKGTKDALAKDGEGLETSTGDIVKESDGRFFSRMAKIPKKMFPRSSKTSSSEDEPSSASENLSSSKQKAKKEPKGDATLKKKEKGIKIKQADAQTLPASIEVGISSHTSVPAGVDIGIKKVGKPELPDIEKSKRIETSFPSSVEVSGAIREPTVDVDVSGIKLHPKESQLTVDGKDPGISSDVELSLTSKETGLEWPDKAEGTMEIGTPEHGKPTKSGFMTKMAKLPRKMFPHGFRGDVSVDEPLVSDEGHHVCIAETDTDKQIMVSGTLPKDFAASVPEGAEGSIELSAQDPSMSSDKGFISKMTGLPRKIFSHDSKDVASVEGPSVDIEFTQPEMQLKTKGKGFEVTETEVSIMLPTDKVTAGLPDRAEGHIDAKKLVPQDATVETFIQGFSAAPLDVRVSIPKTDGELDIEANIPDKPQADFDVLPKKGVSVEIPE</sequence>
<feature type="compositionally biased region" description="Low complexity" evidence="1">
    <location>
        <begin position="426"/>
        <end position="435"/>
    </location>
</feature>
<feature type="compositionally biased region" description="Basic and acidic residues" evidence="1">
    <location>
        <begin position="248"/>
        <end position="281"/>
    </location>
</feature>
<dbReference type="AlphaFoldDB" id="A0A131XNJ1"/>
<feature type="non-terminal residue" evidence="2">
    <location>
        <position position="809"/>
    </location>
</feature>
<feature type="non-terminal residue" evidence="2">
    <location>
        <position position="1"/>
    </location>
</feature>
<feature type="region of interest" description="Disordered" evidence="1">
    <location>
        <begin position="200"/>
        <end position="391"/>
    </location>
</feature>
<feature type="compositionally biased region" description="Polar residues" evidence="1">
    <location>
        <begin position="49"/>
        <end position="59"/>
    </location>
</feature>
<accession>A0A131XNJ1</accession>
<dbReference type="EMBL" id="GEFH01000414">
    <property type="protein sequence ID" value="JAP68167.1"/>
    <property type="molecule type" value="mRNA"/>
</dbReference>
<feature type="region of interest" description="Disordered" evidence="1">
    <location>
        <begin position="404"/>
        <end position="462"/>
    </location>
</feature>
<feature type="compositionally biased region" description="Basic and acidic residues" evidence="1">
    <location>
        <begin position="373"/>
        <end position="383"/>
    </location>
</feature>
<proteinExistence type="evidence at transcript level"/>
<feature type="compositionally biased region" description="Basic and acidic residues" evidence="1">
    <location>
        <begin position="168"/>
        <end position="181"/>
    </location>
</feature>
<feature type="compositionally biased region" description="Basic and acidic residues" evidence="1">
    <location>
        <begin position="345"/>
        <end position="361"/>
    </location>
</feature>
<protein>
    <submittedName>
        <fullName evidence="2">Putative muscle m-line assembly protein unc-89</fullName>
    </submittedName>
</protein>
<feature type="region of interest" description="Disordered" evidence="1">
    <location>
        <begin position="1"/>
        <end position="181"/>
    </location>
</feature>
<evidence type="ECO:0000313" key="2">
    <source>
        <dbReference type="EMBL" id="JAP68167.1"/>
    </source>
</evidence>
<name>A0A131XNJ1_9ACAR</name>
<feature type="compositionally biased region" description="Basic and acidic residues" evidence="1">
    <location>
        <begin position="37"/>
        <end position="48"/>
    </location>
</feature>
<feature type="compositionally biased region" description="Basic and acidic residues" evidence="1">
    <location>
        <begin position="145"/>
        <end position="157"/>
    </location>
</feature>
<feature type="compositionally biased region" description="Basic and acidic residues" evidence="1">
    <location>
        <begin position="62"/>
        <end position="76"/>
    </location>
</feature>
<evidence type="ECO:0000256" key="1">
    <source>
        <dbReference type="SAM" id="MobiDB-lite"/>
    </source>
</evidence>
<feature type="compositionally biased region" description="Basic and acidic residues" evidence="1">
    <location>
        <begin position="440"/>
        <end position="460"/>
    </location>
</feature>
<reference evidence="2" key="1">
    <citation type="journal article" date="2017" name="Ticks Tick Borne Dis.">
        <title>An insight into the sialome of Hyalomma excavatum.</title>
        <authorList>
            <person name="Ribeiro J.M."/>
            <person name="Slovak M."/>
            <person name="Francischetti I.M."/>
        </authorList>
    </citation>
    <scope>NUCLEOTIDE SEQUENCE</scope>
    <source>
        <strain evidence="2">Samish</strain>
        <tissue evidence="2">Salivary glands</tissue>
    </source>
</reference>